<reference evidence="1 2" key="1">
    <citation type="journal article" date="2017" name="Int. J. Syst. Evol. Microbiol.">
        <title>Mucilaginibacterpsychrotolerans sp. nov., isolated from peatlands.</title>
        <authorList>
            <person name="Deng Y."/>
            <person name="Shen L."/>
            <person name="Xu B."/>
            <person name="Liu Y."/>
            <person name="Gu Z."/>
            <person name="Liu H."/>
            <person name="Zhou Y."/>
        </authorList>
    </citation>
    <scope>NUCLEOTIDE SEQUENCE [LARGE SCALE GENOMIC DNA]</scope>
    <source>
        <strain evidence="1 2">NH7-4</strain>
    </source>
</reference>
<name>A0A4Y8SMJ6_9SPHI</name>
<proteinExistence type="predicted"/>
<protein>
    <submittedName>
        <fullName evidence="1">Uncharacterized protein</fullName>
    </submittedName>
</protein>
<dbReference type="EMBL" id="SOZE01000002">
    <property type="protein sequence ID" value="TFF40122.1"/>
    <property type="molecule type" value="Genomic_DNA"/>
</dbReference>
<dbReference type="OrthoDB" id="797533at2"/>
<gene>
    <name evidence="1" type="ORF">E2R66_02390</name>
</gene>
<comment type="caution">
    <text evidence="1">The sequence shown here is derived from an EMBL/GenBank/DDBJ whole genome shotgun (WGS) entry which is preliminary data.</text>
</comment>
<dbReference type="Proteomes" id="UP000297540">
    <property type="component" value="Unassembled WGS sequence"/>
</dbReference>
<organism evidence="1 2">
    <name type="scientific">Mucilaginibacter psychrotolerans</name>
    <dbReference type="NCBI Taxonomy" id="1524096"/>
    <lineage>
        <taxon>Bacteria</taxon>
        <taxon>Pseudomonadati</taxon>
        <taxon>Bacteroidota</taxon>
        <taxon>Sphingobacteriia</taxon>
        <taxon>Sphingobacteriales</taxon>
        <taxon>Sphingobacteriaceae</taxon>
        <taxon>Mucilaginibacter</taxon>
    </lineage>
</organism>
<keyword evidence="2" id="KW-1185">Reference proteome</keyword>
<evidence type="ECO:0000313" key="1">
    <source>
        <dbReference type="EMBL" id="TFF40122.1"/>
    </source>
</evidence>
<evidence type="ECO:0000313" key="2">
    <source>
        <dbReference type="Proteomes" id="UP000297540"/>
    </source>
</evidence>
<dbReference type="RefSeq" id="WP_134737897.1">
    <property type="nucleotide sequence ID" value="NZ_SOZE01000002.1"/>
</dbReference>
<sequence>MVTLEDIYKDDPIEKGIDEDAGLGAEAMLKAGIPIFYRDEQYPETLKGNLFIKEFSIGTKHLVRMELTADYRLLEEVVVILKEVDVSGWSNEQLLKAGHPITYSDEQYPETMMGELFVREYKTGAKSIVRRFISEDGRALEEKIRSLTTL</sequence>
<dbReference type="AlphaFoldDB" id="A0A4Y8SMJ6"/>
<accession>A0A4Y8SMJ6</accession>